<organism evidence="10 11">
    <name type="scientific">Novosphingobium mathurense</name>
    <dbReference type="NCBI Taxonomy" id="428990"/>
    <lineage>
        <taxon>Bacteria</taxon>
        <taxon>Pseudomonadati</taxon>
        <taxon>Pseudomonadota</taxon>
        <taxon>Alphaproteobacteria</taxon>
        <taxon>Sphingomonadales</taxon>
        <taxon>Sphingomonadaceae</taxon>
        <taxon>Novosphingobium</taxon>
    </lineage>
</organism>
<dbReference type="InterPro" id="IPR018484">
    <property type="entry name" value="FGGY_N"/>
</dbReference>
<keyword evidence="11" id="KW-1185">Reference proteome</keyword>
<dbReference type="GO" id="GO:0005524">
    <property type="term" value="F:ATP binding"/>
    <property type="evidence" value="ECO:0007669"/>
    <property type="project" value="UniProtKB-KW"/>
</dbReference>
<dbReference type="STRING" id="428990.SAMN06295987_104109"/>
<dbReference type="Gene3D" id="3.30.420.40">
    <property type="match status" value="2"/>
</dbReference>
<name>A0A1U6I3K8_9SPHN</name>
<keyword evidence="5" id="KW-0319">Glycerol metabolism</keyword>
<dbReference type="InterPro" id="IPR018483">
    <property type="entry name" value="Carb_kinase_FGGY_CS"/>
</dbReference>
<evidence type="ECO:0000259" key="9">
    <source>
        <dbReference type="Pfam" id="PF02782"/>
    </source>
</evidence>
<gene>
    <name evidence="10" type="ORF">SAMN06295987_104109</name>
</gene>
<evidence type="ECO:0000256" key="1">
    <source>
        <dbReference type="ARBA" id="ARBA00009156"/>
    </source>
</evidence>
<dbReference type="InterPro" id="IPR000577">
    <property type="entry name" value="Carb_kinase_FGGY"/>
</dbReference>
<evidence type="ECO:0000313" key="10">
    <source>
        <dbReference type="EMBL" id="SLK02567.1"/>
    </source>
</evidence>
<evidence type="ECO:0000259" key="8">
    <source>
        <dbReference type="Pfam" id="PF00370"/>
    </source>
</evidence>
<dbReference type="PIRSF" id="PIRSF000538">
    <property type="entry name" value="GlpK"/>
    <property type="match status" value="1"/>
</dbReference>
<dbReference type="EMBL" id="FVZE01000004">
    <property type="protein sequence ID" value="SLK02567.1"/>
    <property type="molecule type" value="Genomic_DNA"/>
</dbReference>
<dbReference type="CDD" id="cd07786">
    <property type="entry name" value="FGGY_EcGK_like"/>
    <property type="match status" value="1"/>
</dbReference>
<dbReference type="Pfam" id="PF00370">
    <property type="entry name" value="FGGY_N"/>
    <property type="match status" value="1"/>
</dbReference>
<evidence type="ECO:0000256" key="4">
    <source>
        <dbReference type="ARBA" id="ARBA00022777"/>
    </source>
</evidence>
<evidence type="ECO:0000256" key="7">
    <source>
        <dbReference type="RuleBase" id="RU003733"/>
    </source>
</evidence>
<sequence length="492" mass="52722">MQERPILVLDEGTTSTRAILYSADGKILGVSQSELTQHYPAPGYVEHDANEIWEKTLACAQEMVARAGGADRIAAIGITNQRETVVAWDRQSGNPVTRAIVWQDRRTADRCQELREAGHEKMIGARTGLMLDPYFSATKMSWILEHVPAARELGDRLAFGTVESWLVWKLTQGLHITDASNASRTMLMPLEGVGWDDELLALHGISRASLPEIVDNAGEFERTSPELFGGSIAICGLAGDQQAATIGQNCLSPGDVKATLGTGAFVLANTGTTPRLSSHRLVSTVLAQIGGQRSFALEGSVFVAGSLVKWLRDELCMVGTACETESLARSIADSGGVCILPALSGLGAPHWRAEARGVIAGLTHGTGRAHIVRAALEAMAHQMHDLKVAFDGDGAAWLNLRLDGGMSANDWIAQDLADILDLQVERPLDVETTALGAAMLASVGCGIYGGLEEAARMRPEVTVFRPAMNSEMRRTRLGLWHDVLSSELGKGV</sequence>
<feature type="domain" description="Carbohydrate kinase FGGY N-terminal" evidence="8">
    <location>
        <begin position="6"/>
        <end position="247"/>
    </location>
</feature>
<dbReference type="PROSITE" id="PS00445">
    <property type="entry name" value="FGGY_KINASES_2"/>
    <property type="match status" value="1"/>
</dbReference>
<dbReference type="PANTHER" id="PTHR10196:SF78">
    <property type="entry name" value="GLYCEROL KINASE"/>
    <property type="match status" value="1"/>
</dbReference>
<dbReference type="RefSeq" id="WP_079730809.1">
    <property type="nucleotide sequence ID" value="NZ_FVZE01000004.1"/>
</dbReference>
<protein>
    <submittedName>
        <fullName evidence="10">Glycerol kinase</fullName>
    </submittedName>
</protein>
<keyword evidence="6" id="KW-0067">ATP-binding</keyword>
<dbReference type="Proteomes" id="UP000190989">
    <property type="component" value="Unassembled WGS sequence"/>
</dbReference>
<evidence type="ECO:0000256" key="6">
    <source>
        <dbReference type="ARBA" id="ARBA00022840"/>
    </source>
</evidence>
<proteinExistence type="inferred from homology"/>
<reference evidence="11" key="1">
    <citation type="submission" date="2017-02" db="EMBL/GenBank/DDBJ databases">
        <authorList>
            <person name="Varghese N."/>
            <person name="Submissions S."/>
        </authorList>
    </citation>
    <scope>NUCLEOTIDE SEQUENCE [LARGE SCALE GENOMIC DNA]</scope>
    <source>
        <strain evidence="11">SM117</strain>
    </source>
</reference>
<dbReference type="GO" id="GO:0004370">
    <property type="term" value="F:glycerol kinase activity"/>
    <property type="evidence" value="ECO:0007669"/>
    <property type="project" value="TreeGrafter"/>
</dbReference>
<keyword evidence="4 7" id="KW-0418">Kinase</keyword>
<evidence type="ECO:0000256" key="5">
    <source>
        <dbReference type="ARBA" id="ARBA00022798"/>
    </source>
</evidence>
<dbReference type="Pfam" id="PF02782">
    <property type="entry name" value="FGGY_C"/>
    <property type="match status" value="1"/>
</dbReference>
<dbReference type="InterPro" id="IPR018485">
    <property type="entry name" value="FGGY_C"/>
</dbReference>
<evidence type="ECO:0000313" key="11">
    <source>
        <dbReference type="Proteomes" id="UP000190989"/>
    </source>
</evidence>
<dbReference type="InterPro" id="IPR043129">
    <property type="entry name" value="ATPase_NBD"/>
</dbReference>
<feature type="domain" description="Carbohydrate kinase FGGY C-terminal" evidence="9">
    <location>
        <begin position="257"/>
        <end position="444"/>
    </location>
</feature>
<dbReference type="PROSITE" id="PS00933">
    <property type="entry name" value="FGGY_KINASES_1"/>
    <property type="match status" value="1"/>
</dbReference>
<keyword evidence="3" id="KW-0547">Nucleotide-binding</keyword>
<dbReference type="AlphaFoldDB" id="A0A1U6I3K8"/>
<dbReference type="GO" id="GO:0005829">
    <property type="term" value="C:cytosol"/>
    <property type="evidence" value="ECO:0007669"/>
    <property type="project" value="TreeGrafter"/>
</dbReference>
<dbReference type="NCBIfam" id="NF000756">
    <property type="entry name" value="PRK00047.1"/>
    <property type="match status" value="1"/>
</dbReference>
<dbReference type="PANTHER" id="PTHR10196">
    <property type="entry name" value="SUGAR KINASE"/>
    <property type="match status" value="1"/>
</dbReference>
<keyword evidence="2 7" id="KW-0808">Transferase</keyword>
<dbReference type="GO" id="GO:0019563">
    <property type="term" value="P:glycerol catabolic process"/>
    <property type="evidence" value="ECO:0007669"/>
    <property type="project" value="TreeGrafter"/>
</dbReference>
<dbReference type="SUPFAM" id="SSF53067">
    <property type="entry name" value="Actin-like ATPase domain"/>
    <property type="match status" value="2"/>
</dbReference>
<comment type="similarity">
    <text evidence="1 7">Belongs to the FGGY kinase family.</text>
</comment>
<accession>A0A1U6I3K8</accession>
<evidence type="ECO:0000256" key="2">
    <source>
        <dbReference type="ARBA" id="ARBA00022679"/>
    </source>
</evidence>
<evidence type="ECO:0000256" key="3">
    <source>
        <dbReference type="ARBA" id="ARBA00022741"/>
    </source>
</evidence>
<dbReference type="FunFam" id="3.30.420.40:FF:000008">
    <property type="entry name" value="Glycerol kinase"/>
    <property type="match status" value="1"/>
</dbReference>